<dbReference type="Proteomes" id="UP000036270">
    <property type="component" value="Unassembled WGS sequence"/>
</dbReference>
<sequence length="151" mass="17241">MIHIRIDDKGAIQSLANIARSVGKGKKLYGMLGEALKAEHKKRFEKEQASPEGEKWASLSDKYRAKKKKHKNKILIRDGNLKNLLRYQASERGVKFGSDRKYARLHHFGSKKSSGRGSGVPARPWLGLSRQNKDYLLGKTEHFLRQVMRKA</sequence>
<evidence type="ECO:0000256" key="1">
    <source>
        <dbReference type="SAM" id="MobiDB-lite"/>
    </source>
</evidence>
<dbReference type="STRING" id="67855.RO21_10825"/>
<reference evidence="2 3" key="1">
    <citation type="submission" date="2014-12" db="EMBL/GenBank/DDBJ databases">
        <title>Reclassification of Actinobacillus muris as Muribacter muris.</title>
        <authorList>
            <person name="Christensen H."/>
            <person name="Nicklas W."/>
            <person name="Bisgaard M."/>
        </authorList>
    </citation>
    <scope>NUCLEOTIDE SEQUENCE [LARGE SCALE GENOMIC DNA]</scope>
    <source>
        <strain evidence="2 3">Ackerman80-443D</strain>
    </source>
</reference>
<dbReference type="PATRIC" id="fig|67855.3.peg.2387"/>
<keyword evidence="3" id="KW-1185">Reference proteome</keyword>
<evidence type="ECO:0000313" key="2">
    <source>
        <dbReference type="EMBL" id="KMK50606.1"/>
    </source>
</evidence>
<dbReference type="EMBL" id="JWIZ01000084">
    <property type="protein sequence ID" value="KMK50606.1"/>
    <property type="molecule type" value="Genomic_DNA"/>
</dbReference>
<comment type="caution">
    <text evidence="2">The sequence shown here is derived from an EMBL/GenBank/DDBJ whole genome shotgun (WGS) entry which is preliminary data.</text>
</comment>
<dbReference type="RefSeq" id="WP_047977797.1">
    <property type="nucleotide sequence ID" value="NZ_JWIZ01000084.1"/>
</dbReference>
<protein>
    <recommendedName>
        <fullName evidence="4">Phage virion morphogenesis protein</fullName>
    </recommendedName>
</protein>
<name>A0A0J5P2X6_9PAST</name>
<proteinExistence type="predicted"/>
<dbReference type="InterPro" id="IPR006522">
    <property type="entry name" value="Phage_virion_morphogenesis"/>
</dbReference>
<accession>A0A0J5P2X6</accession>
<dbReference type="Pfam" id="PF05069">
    <property type="entry name" value="Phage_tail_S"/>
    <property type="match status" value="1"/>
</dbReference>
<feature type="compositionally biased region" description="Basic and acidic residues" evidence="1">
    <location>
        <begin position="43"/>
        <end position="55"/>
    </location>
</feature>
<dbReference type="AlphaFoldDB" id="A0A0J5P2X6"/>
<feature type="region of interest" description="Disordered" evidence="1">
    <location>
        <begin position="43"/>
        <end position="64"/>
    </location>
</feature>
<evidence type="ECO:0008006" key="4">
    <source>
        <dbReference type="Google" id="ProtNLM"/>
    </source>
</evidence>
<evidence type="ECO:0000313" key="3">
    <source>
        <dbReference type="Proteomes" id="UP000036270"/>
    </source>
</evidence>
<dbReference type="NCBIfam" id="TIGR01635">
    <property type="entry name" value="tail_comp_S"/>
    <property type="match status" value="1"/>
</dbReference>
<organism evidence="2 3">
    <name type="scientific">Muribacter muris</name>
    <dbReference type="NCBI Taxonomy" id="67855"/>
    <lineage>
        <taxon>Bacteria</taxon>
        <taxon>Pseudomonadati</taxon>
        <taxon>Pseudomonadota</taxon>
        <taxon>Gammaproteobacteria</taxon>
        <taxon>Pasteurellales</taxon>
        <taxon>Pasteurellaceae</taxon>
        <taxon>Muribacter</taxon>
    </lineage>
</organism>
<gene>
    <name evidence="2" type="ORF">RO21_10825</name>
</gene>